<proteinExistence type="predicted"/>
<evidence type="ECO:0000313" key="4">
    <source>
        <dbReference type="Proteomes" id="UP000647491"/>
    </source>
</evidence>
<dbReference type="InterPro" id="IPR000326">
    <property type="entry name" value="PAP2/HPO"/>
</dbReference>
<feature type="transmembrane region" description="Helical" evidence="1">
    <location>
        <begin position="122"/>
        <end position="142"/>
    </location>
</feature>
<dbReference type="EMBL" id="JACRTJ010000001">
    <property type="protein sequence ID" value="MBC8597666.1"/>
    <property type="molecule type" value="Genomic_DNA"/>
</dbReference>
<protein>
    <submittedName>
        <fullName evidence="3">Phosphatase PAP2 family protein</fullName>
    </submittedName>
</protein>
<organism evidence="3 4">
    <name type="scientific">Enterocloster hominis</name>
    <name type="common">ex Liu et al. 2021</name>
    <dbReference type="NCBI Taxonomy" id="2763663"/>
    <lineage>
        <taxon>Bacteria</taxon>
        <taxon>Bacillati</taxon>
        <taxon>Bacillota</taxon>
        <taxon>Clostridia</taxon>
        <taxon>Lachnospirales</taxon>
        <taxon>Lachnospiraceae</taxon>
        <taxon>Enterocloster</taxon>
    </lineage>
</organism>
<dbReference type="SMART" id="SM00014">
    <property type="entry name" value="acidPPc"/>
    <property type="match status" value="1"/>
</dbReference>
<dbReference type="Pfam" id="PF01569">
    <property type="entry name" value="PAP2"/>
    <property type="match status" value="1"/>
</dbReference>
<sequence length="174" mass="19130">MAQMELAVLDFIQELFRNPFMDSLMPAVTSLGDAGFLWILLGLALLCSRKYRRTGAAVLLSLAADLVICNLLLKNMVARVRPCDLNPAVQLLIARPSDFSFPSGHTAAAFTSVFSLYRENNWLWKPVLVLAAVIAFSRMYLYVHFPTDILGGVAVGWVCALAGQAVSRHLFPSV</sequence>
<dbReference type="Proteomes" id="UP000647491">
    <property type="component" value="Unassembled WGS sequence"/>
</dbReference>
<feature type="transmembrane region" description="Helical" evidence="1">
    <location>
        <begin position="149"/>
        <end position="171"/>
    </location>
</feature>
<keyword evidence="1" id="KW-1133">Transmembrane helix</keyword>
<name>A0ABR7NNG0_9FIRM</name>
<keyword evidence="1" id="KW-0812">Transmembrane</keyword>
<accession>A0ABR7NNG0</accession>
<evidence type="ECO:0000313" key="3">
    <source>
        <dbReference type="EMBL" id="MBC8597666.1"/>
    </source>
</evidence>
<dbReference type="CDD" id="cd03392">
    <property type="entry name" value="PAP2_like_2"/>
    <property type="match status" value="1"/>
</dbReference>
<dbReference type="Gene3D" id="1.20.144.10">
    <property type="entry name" value="Phosphatidic acid phosphatase type 2/haloperoxidase"/>
    <property type="match status" value="1"/>
</dbReference>
<feature type="domain" description="Phosphatidic acid phosphatase type 2/haloperoxidase" evidence="2">
    <location>
        <begin position="54"/>
        <end position="164"/>
    </location>
</feature>
<dbReference type="SUPFAM" id="SSF48317">
    <property type="entry name" value="Acid phosphatase/Vanadium-dependent haloperoxidase"/>
    <property type="match status" value="1"/>
</dbReference>
<dbReference type="RefSeq" id="WP_262426591.1">
    <property type="nucleotide sequence ID" value="NZ_JACRTJ010000001.1"/>
</dbReference>
<comment type="caution">
    <text evidence="3">The sequence shown here is derived from an EMBL/GenBank/DDBJ whole genome shotgun (WGS) entry which is preliminary data.</text>
</comment>
<keyword evidence="4" id="KW-1185">Reference proteome</keyword>
<reference evidence="3 4" key="1">
    <citation type="submission" date="2020-08" db="EMBL/GenBank/DDBJ databases">
        <title>Genome public.</title>
        <authorList>
            <person name="Liu C."/>
            <person name="Sun Q."/>
        </authorList>
    </citation>
    <scope>NUCLEOTIDE SEQUENCE [LARGE SCALE GENOMIC DNA]</scope>
    <source>
        <strain evidence="3 4">BX10</strain>
    </source>
</reference>
<dbReference type="PANTHER" id="PTHR14969">
    <property type="entry name" value="SPHINGOSINE-1-PHOSPHATE PHOSPHOHYDROLASE"/>
    <property type="match status" value="1"/>
</dbReference>
<keyword evidence="1" id="KW-0472">Membrane</keyword>
<evidence type="ECO:0000256" key="1">
    <source>
        <dbReference type="SAM" id="Phobius"/>
    </source>
</evidence>
<evidence type="ECO:0000259" key="2">
    <source>
        <dbReference type="SMART" id="SM00014"/>
    </source>
</evidence>
<dbReference type="InterPro" id="IPR036938">
    <property type="entry name" value="PAP2/HPO_sf"/>
</dbReference>
<dbReference type="PANTHER" id="PTHR14969:SF13">
    <property type="entry name" value="AT30094P"/>
    <property type="match status" value="1"/>
</dbReference>
<gene>
    <name evidence="3" type="ORF">H8708_00185</name>
</gene>
<feature type="transmembrane region" description="Helical" evidence="1">
    <location>
        <begin position="24"/>
        <end position="47"/>
    </location>
</feature>